<keyword evidence="9" id="KW-1185">Reference proteome</keyword>
<dbReference type="InterPro" id="IPR036648">
    <property type="entry name" value="CN_Hdrase_a/SCN_Hdrase_g_sf"/>
</dbReference>
<proteinExistence type="inferred from homology"/>
<evidence type="ECO:0000259" key="7">
    <source>
        <dbReference type="Pfam" id="PF02979"/>
    </source>
</evidence>
<dbReference type="SUPFAM" id="SSF56209">
    <property type="entry name" value="Nitrile hydratase alpha chain"/>
    <property type="match status" value="1"/>
</dbReference>
<keyword evidence="4 8" id="KW-0456">Lyase</keyword>
<evidence type="ECO:0000256" key="6">
    <source>
        <dbReference type="SAM" id="MobiDB-lite"/>
    </source>
</evidence>
<keyword evidence="3" id="KW-0479">Metal-binding</keyword>
<dbReference type="EC" id="4.2.1.84" evidence="2"/>
<comment type="similarity">
    <text evidence="1">Belongs to the nitrile hydratase subunit alpha family.</text>
</comment>
<sequence>MTNEGPNGESDVPLGEESGEESHSHSPDQRDEPHDSHDHSHDHHHTHHHSAEGDPNDPKERARALQSLLVEKGLVSTAAVDEVIAKYEHDIGPMNGARVVAKAWVDPEFKERLLADATTAIADEFDFELGDHHTEVVENTSEVHNVIVCTLCSCYPWFLLGLPPSWYKSPEYRSRLVREPRAVLSEFGLDLSKSVEVAVWDSTSDFRYMVLPERPVGTEDLNETELAELVTRDSMVGVETLEAQS</sequence>
<accession>A0A6A8GKN8</accession>
<name>A0A6A8GKN8_9EURY</name>
<feature type="domain" description="Nitrile hydratase alpha/Thiocyanate hydrolase gamma" evidence="7">
    <location>
        <begin position="58"/>
        <end position="238"/>
    </location>
</feature>
<evidence type="ECO:0000313" key="9">
    <source>
        <dbReference type="Proteomes" id="UP000439022"/>
    </source>
</evidence>
<dbReference type="GO" id="GO:0018822">
    <property type="term" value="F:nitrile hydratase activity"/>
    <property type="evidence" value="ECO:0007669"/>
    <property type="project" value="UniProtKB-EC"/>
</dbReference>
<dbReference type="AlphaFoldDB" id="A0A6A8GKN8"/>
<dbReference type="Pfam" id="PF02979">
    <property type="entry name" value="NHase_alpha"/>
    <property type="match status" value="1"/>
</dbReference>
<protein>
    <recommendedName>
        <fullName evidence="2">nitrile hydratase</fullName>
        <ecNumber evidence="2">4.2.1.84</ecNumber>
    </recommendedName>
</protein>
<evidence type="ECO:0000256" key="3">
    <source>
        <dbReference type="ARBA" id="ARBA00022723"/>
    </source>
</evidence>
<dbReference type="GO" id="GO:0046914">
    <property type="term" value="F:transition metal ion binding"/>
    <property type="evidence" value="ECO:0007669"/>
    <property type="project" value="InterPro"/>
</dbReference>
<feature type="compositionally biased region" description="Basic and acidic residues" evidence="6">
    <location>
        <begin position="20"/>
        <end position="41"/>
    </location>
</feature>
<organism evidence="8 9">
    <name type="scientific">Haloferax litoreum</name>
    <dbReference type="NCBI Taxonomy" id="2666140"/>
    <lineage>
        <taxon>Archaea</taxon>
        <taxon>Methanobacteriati</taxon>
        <taxon>Methanobacteriota</taxon>
        <taxon>Stenosarchaea group</taxon>
        <taxon>Halobacteria</taxon>
        <taxon>Halobacteriales</taxon>
        <taxon>Haloferacaceae</taxon>
        <taxon>Haloferax</taxon>
    </lineage>
</organism>
<dbReference type="PIRSF" id="PIRSF001426">
    <property type="entry name" value="NHase_alpha"/>
    <property type="match status" value="1"/>
</dbReference>
<dbReference type="InterPro" id="IPR018141">
    <property type="entry name" value="Nitrile_hydratase_asu"/>
</dbReference>
<gene>
    <name evidence="8" type="primary">nthA</name>
    <name evidence="8" type="ORF">GJR96_15815</name>
</gene>
<dbReference type="InterPro" id="IPR004232">
    <property type="entry name" value="CN_Hdrtase_a/SCN_Hdrlase_g"/>
</dbReference>
<evidence type="ECO:0000256" key="1">
    <source>
        <dbReference type="ARBA" id="ARBA00009363"/>
    </source>
</evidence>
<dbReference type="InterPro" id="IPR023900">
    <property type="entry name" value="CN_Hdrtase_asu/SCN_Hdrlase_gsu"/>
</dbReference>
<reference evidence="8 9" key="1">
    <citation type="submission" date="2019-11" db="EMBL/GenBank/DDBJ databases">
        <title>Whole genome sequence of Haloferax sp. MBLA0076.</title>
        <authorList>
            <person name="Seo M.-J."/>
            <person name="Cho E.-S."/>
        </authorList>
    </citation>
    <scope>NUCLEOTIDE SEQUENCE [LARGE SCALE GENOMIC DNA]</scope>
    <source>
        <strain evidence="8 9">MBLA0076</strain>
    </source>
</reference>
<dbReference type="EMBL" id="WKJO01000002">
    <property type="protein sequence ID" value="MRX23419.1"/>
    <property type="molecule type" value="Genomic_DNA"/>
</dbReference>
<dbReference type="RefSeq" id="WP_151164231.1">
    <property type="nucleotide sequence ID" value="NZ_WKJO01000002.1"/>
</dbReference>
<feature type="compositionally biased region" description="Basic and acidic residues" evidence="6">
    <location>
        <begin position="49"/>
        <end position="61"/>
    </location>
</feature>
<dbReference type="Gene3D" id="3.90.330.10">
    <property type="entry name" value="Nitrile hydratase alpha /Thiocyanate hydrolase gamma"/>
    <property type="match status" value="1"/>
</dbReference>
<dbReference type="NCBIfam" id="TIGR01323">
    <property type="entry name" value="nitrile_alph"/>
    <property type="match status" value="1"/>
</dbReference>
<feature type="region of interest" description="Disordered" evidence="6">
    <location>
        <begin position="1"/>
        <end position="61"/>
    </location>
</feature>
<evidence type="ECO:0000313" key="8">
    <source>
        <dbReference type="EMBL" id="MRX23419.1"/>
    </source>
</evidence>
<evidence type="ECO:0000256" key="4">
    <source>
        <dbReference type="ARBA" id="ARBA00023239"/>
    </source>
</evidence>
<evidence type="ECO:0000256" key="5">
    <source>
        <dbReference type="ARBA" id="ARBA00044877"/>
    </source>
</evidence>
<comment type="catalytic activity">
    <reaction evidence="5">
        <text>an aliphatic primary amide = an aliphatic nitrile + H2O</text>
        <dbReference type="Rhea" id="RHEA:12673"/>
        <dbReference type="ChEBI" id="CHEBI:15377"/>
        <dbReference type="ChEBI" id="CHEBI:65285"/>
        <dbReference type="ChEBI" id="CHEBI:80291"/>
        <dbReference type="EC" id="4.2.1.84"/>
    </reaction>
</comment>
<comment type="caution">
    <text evidence="8">The sequence shown here is derived from an EMBL/GenBank/DDBJ whole genome shotgun (WGS) entry which is preliminary data.</text>
</comment>
<evidence type="ECO:0000256" key="2">
    <source>
        <dbReference type="ARBA" id="ARBA00013079"/>
    </source>
</evidence>
<dbReference type="Proteomes" id="UP000439022">
    <property type="component" value="Unassembled WGS sequence"/>
</dbReference>